<reference evidence="2 3" key="1">
    <citation type="journal article" date="2015" name="Int. J. Syst. Evol. Microbiol.">
        <title>Carboxylicivirga linearis sp. nov., isolated from a sea cucumber culture pond.</title>
        <authorList>
            <person name="Wang F.Q."/>
            <person name="Zhou Y.X."/>
            <person name="Lin X.Z."/>
            <person name="Chen G.J."/>
            <person name="Du Z.J."/>
        </authorList>
    </citation>
    <scope>NUCLEOTIDE SEQUENCE [LARGE SCALE GENOMIC DNA]</scope>
    <source>
        <strain evidence="2 3">FB218</strain>
    </source>
</reference>
<keyword evidence="1" id="KW-0812">Transmembrane</keyword>
<feature type="transmembrane region" description="Helical" evidence="1">
    <location>
        <begin position="99"/>
        <end position="120"/>
    </location>
</feature>
<organism evidence="2 3">
    <name type="scientific">Carboxylicivirga linearis</name>
    <dbReference type="NCBI Taxonomy" id="1628157"/>
    <lineage>
        <taxon>Bacteria</taxon>
        <taxon>Pseudomonadati</taxon>
        <taxon>Bacteroidota</taxon>
        <taxon>Bacteroidia</taxon>
        <taxon>Marinilabiliales</taxon>
        <taxon>Marinilabiliaceae</taxon>
        <taxon>Carboxylicivirga</taxon>
    </lineage>
</organism>
<dbReference type="EMBL" id="JAGUCO010000001">
    <property type="protein sequence ID" value="MBS2096664.1"/>
    <property type="molecule type" value="Genomic_DNA"/>
</dbReference>
<keyword evidence="3" id="KW-1185">Reference proteome</keyword>
<gene>
    <name evidence="2" type="ORF">KEM10_00155</name>
</gene>
<dbReference type="PANTHER" id="PTHR35337">
    <property type="entry name" value="SLR1478 PROTEIN"/>
    <property type="match status" value="1"/>
</dbReference>
<sequence length="326" mass="37413">MKEITFINRNKKRWERFESQLQNASVMTPDELADQFIQLTDDLAFARTYYPKTRTLSYLNSLSQKTHQEIYRNKREKGSRIPKFIAVELPLILNSARPYFLLSLLIFMAAWALGAVSAYVDDDFLRVIAGDQYVNMTLDNIEKGDPMAVYSTMEEMPMFLGITFNNVFVSFYVYIMGLLTPLGTIFQIFRNGIMVGAFQAFFYHKNLLGVSTFAIMIHGTLELSAIVLAGGAGIIMGKYLLFPGTYPRKDSFVYGVKKSIKIMIGLVPVFIIAGFLEGFVTRFYNSMETWVNISIIALSLTFIVWYFFLYPVTVYKRYIQQIAKND</sequence>
<proteinExistence type="predicted"/>
<dbReference type="InterPro" id="IPR002798">
    <property type="entry name" value="SpoIIM-like"/>
</dbReference>
<name>A0ABS5JP19_9BACT</name>
<protein>
    <submittedName>
        <fullName evidence="2">Stage II sporulation protein M</fullName>
    </submittedName>
</protein>
<feature type="transmembrane region" description="Helical" evidence="1">
    <location>
        <begin position="262"/>
        <end position="284"/>
    </location>
</feature>
<dbReference type="Pfam" id="PF01944">
    <property type="entry name" value="SpoIIM"/>
    <property type="match status" value="1"/>
</dbReference>
<dbReference type="Proteomes" id="UP000708576">
    <property type="component" value="Unassembled WGS sequence"/>
</dbReference>
<dbReference type="RefSeq" id="WP_212211936.1">
    <property type="nucleotide sequence ID" value="NZ_JAGUCO010000001.1"/>
</dbReference>
<evidence type="ECO:0000256" key="1">
    <source>
        <dbReference type="SAM" id="Phobius"/>
    </source>
</evidence>
<dbReference type="PANTHER" id="PTHR35337:SF1">
    <property type="entry name" value="SLR1478 PROTEIN"/>
    <property type="match status" value="1"/>
</dbReference>
<evidence type="ECO:0000313" key="3">
    <source>
        <dbReference type="Proteomes" id="UP000708576"/>
    </source>
</evidence>
<evidence type="ECO:0000313" key="2">
    <source>
        <dbReference type="EMBL" id="MBS2096664.1"/>
    </source>
</evidence>
<comment type="caution">
    <text evidence="2">The sequence shown here is derived from an EMBL/GenBank/DDBJ whole genome shotgun (WGS) entry which is preliminary data.</text>
</comment>
<keyword evidence="1" id="KW-1133">Transmembrane helix</keyword>
<accession>A0ABS5JP19</accession>
<keyword evidence="1" id="KW-0472">Membrane</keyword>
<feature type="transmembrane region" description="Helical" evidence="1">
    <location>
        <begin position="223"/>
        <end position="241"/>
    </location>
</feature>
<feature type="transmembrane region" description="Helical" evidence="1">
    <location>
        <begin position="290"/>
        <end position="309"/>
    </location>
</feature>